<evidence type="ECO:0000313" key="2">
    <source>
        <dbReference type="EMBL" id="PIO23547.1"/>
    </source>
</evidence>
<evidence type="ECO:0000256" key="1">
    <source>
        <dbReference type="SAM" id="MobiDB-lite"/>
    </source>
</evidence>
<feature type="compositionally biased region" description="Basic residues" evidence="1">
    <location>
        <begin position="1"/>
        <end position="16"/>
    </location>
</feature>
<keyword evidence="3" id="KW-1185">Reference proteome</keyword>
<dbReference type="AlphaFoldDB" id="A0A2G9R6P2"/>
<evidence type="ECO:0008006" key="4">
    <source>
        <dbReference type="Google" id="ProtNLM"/>
    </source>
</evidence>
<accession>A0A2G9R6P2</accession>
<protein>
    <recommendedName>
        <fullName evidence="4">MADF domain-containing protein</fullName>
    </recommendedName>
</protein>
<name>A0A2G9R6P2_AQUCT</name>
<sequence length="122" mass="14015">MHAASHHSRAKARRHVAVLGDREKSPGPQVHDWDLPPGSGNHYSRDLFCHHSSPAEGLYSDKMVDKFTAPDSLPNFIQQYRELPCPWQVTCRDFSNKIKRKAAMEKLLELRRLCIPRQTSII</sequence>
<organism evidence="2 3">
    <name type="scientific">Aquarana catesbeiana</name>
    <name type="common">American bullfrog</name>
    <name type="synonym">Rana catesbeiana</name>
    <dbReference type="NCBI Taxonomy" id="8400"/>
    <lineage>
        <taxon>Eukaryota</taxon>
        <taxon>Metazoa</taxon>
        <taxon>Chordata</taxon>
        <taxon>Craniata</taxon>
        <taxon>Vertebrata</taxon>
        <taxon>Euteleostomi</taxon>
        <taxon>Amphibia</taxon>
        <taxon>Batrachia</taxon>
        <taxon>Anura</taxon>
        <taxon>Neobatrachia</taxon>
        <taxon>Ranoidea</taxon>
        <taxon>Ranidae</taxon>
        <taxon>Aquarana</taxon>
    </lineage>
</organism>
<gene>
    <name evidence="2" type="ORF">AB205_0159440</name>
</gene>
<reference evidence="3" key="1">
    <citation type="journal article" date="2017" name="Nat. Commun.">
        <title>The North American bullfrog draft genome provides insight into hormonal regulation of long noncoding RNA.</title>
        <authorList>
            <person name="Hammond S.A."/>
            <person name="Warren R.L."/>
            <person name="Vandervalk B.P."/>
            <person name="Kucuk E."/>
            <person name="Khan H."/>
            <person name="Gibb E.A."/>
            <person name="Pandoh P."/>
            <person name="Kirk H."/>
            <person name="Zhao Y."/>
            <person name="Jones M."/>
            <person name="Mungall A.J."/>
            <person name="Coope R."/>
            <person name="Pleasance S."/>
            <person name="Moore R.A."/>
            <person name="Holt R.A."/>
            <person name="Round J.M."/>
            <person name="Ohora S."/>
            <person name="Walle B.V."/>
            <person name="Veldhoen N."/>
            <person name="Helbing C.C."/>
            <person name="Birol I."/>
        </authorList>
    </citation>
    <scope>NUCLEOTIDE SEQUENCE [LARGE SCALE GENOMIC DNA]</scope>
</reference>
<evidence type="ECO:0000313" key="3">
    <source>
        <dbReference type="Proteomes" id="UP000228934"/>
    </source>
</evidence>
<dbReference type="EMBL" id="KV969439">
    <property type="protein sequence ID" value="PIO23547.1"/>
    <property type="molecule type" value="Genomic_DNA"/>
</dbReference>
<proteinExistence type="predicted"/>
<dbReference type="Proteomes" id="UP000228934">
    <property type="component" value="Unassembled WGS sequence"/>
</dbReference>
<feature type="region of interest" description="Disordered" evidence="1">
    <location>
        <begin position="1"/>
        <end position="36"/>
    </location>
</feature>